<keyword evidence="1" id="KW-0812">Transmembrane</keyword>
<reference evidence="2 3" key="1">
    <citation type="submission" date="2021-04" db="EMBL/GenBank/DDBJ databases">
        <title>Paenibacillus sp. DLE-14 whole genome sequence.</title>
        <authorList>
            <person name="Ham Y.J."/>
        </authorList>
    </citation>
    <scope>NUCLEOTIDE SEQUENCE [LARGE SCALE GENOMIC DNA]</scope>
    <source>
        <strain evidence="2 3">DLE-14</strain>
    </source>
</reference>
<organism evidence="2 3">
    <name type="scientific">Paenibacillus lignilyticus</name>
    <dbReference type="NCBI Taxonomy" id="1172615"/>
    <lineage>
        <taxon>Bacteria</taxon>
        <taxon>Bacillati</taxon>
        <taxon>Bacillota</taxon>
        <taxon>Bacilli</taxon>
        <taxon>Bacillales</taxon>
        <taxon>Paenibacillaceae</taxon>
        <taxon>Paenibacillus</taxon>
    </lineage>
</organism>
<keyword evidence="1" id="KW-0472">Membrane</keyword>
<keyword evidence="1" id="KW-1133">Transmembrane helix</keyword>
<gene>
    <name evidence="2" type="ORF">I8J30_10240</name>
</gene>
<name>A0ABS5CAW6_9BACL</name>
<evidence type="ECO:0000313" key="3">
    <source>
        <dbReference type="Proteomes" id="UP000673394"/>
    </source>
</evidence>
<evidence type="ECO:0000256" key="1">
    <source>
        <dbReference type="SAM" id="Phobius"/>
    </source>
</evidence>
<sequence length="116" mass="13225">MMIIKVKNNEHAFTIPVPYALLRMGSGILTMDVFRRKMRGWLIRNEGHADGHSSRIDESELGLISRNFGLELVLSIVENRSTKQAIKQLIKELQRCRGTILVDVRSHDGTEVLIKL</sequence>
<protein>
    <submittedName>
        <fullName evidence="2">Uncharacterized protein</fullName>
    </submittedName>
</protein>
<comment type="caution">
    <text evidence="2">The sequence shown here is derived from an EMBL/GenBank/DDBJ whole genome shotgun (WGS) entry which is preliminary data.</text>
</comment>
<evidence type="ECO:0000313" key="2">
    <source>
        <dbReference type="EMBL" id="MBP3963078.1"/>
    </source>
</evidence>
<keyword evidence="3" id="KW-1185">Reference proteome</keyword>
<feature type="transmembrane region" description="Helical" evidence="1">
    <location>
        <begin position="12"/>
        <end position="34"/>
    </location>
</feature>
<dbReference type="EMBL" id="JAGKSP010000003">
    <property type="protein sequence ID" value="MBP3963078.1"/>
    <property type="molecule type" value="Genomic_DNA"/>
</dbReference>
<proteinExistence type="predicted"/>
<dbReference type="RefSeq" id="WP_210657897.1">
    <property type="nucleotide sequence ID" value="NZ_JAGKSP010000003.1"/>
</dbReference>
<accession>A0ABS5CAW6</accession>
<dbReference type="Proteomes" id="UP000673394">
    <property type="component" value="Unassembled WGS sequence"/>
</dbReference>